<dbReference type="InterPro" id="IPR000120">
    <property type="entry name" value="Amidase"/>
</dbReference>
<dbReference type="PROSITE" id="PS00571">
    <property type="entry name" value="AMIDASES"/>
    <property type="match status" value="1"/>
</dbReference>
<name>A0A3G6J322_9CORY</name>
<feature type="domain" description="Amidase" evidence="4">
    <location>
        <begin position="189"/>
        <end position="352"/>
    </location>
</feature>
<protein>
    <recommendedName>
        <fullName evidence="3">amidase</fullName>
        <ecNumber evidence="3">3.5.1.4</ecNumber>
    </recommendedName>
</protein>
<dbReference type="Gene3D" id="3.90.1300.10">
    <property type="entry name" value="Amidase signature (AS) domain"/>
    <property type="match status" value="1"/>
</dbReference>
<dbReference type="OrthoDB" id="5175573at2"/>
<dbReference type="GO" id="GO:0004040">
    <property type="term" value="F:amidase activity"/>
    <property type="evidence" value="ECO:0007669"/>
    <property type="project" value="UniProtKB-EC"/>
</dbReference>
<reference evidence="5 6" key="1">
    <citation type="submission" date="2018-11" db="EMBL/GenBank/DDBJ databases">
        <authorList>
            <person name="Kleinhagauer T."/>
            <person name="Glaeser S.P."/>
            <person name="Spergser J."/>
            <person name="Ruckert C."/>
            <person name="Kaempfer P."/>
            <person name="Busse H.-J."/>
        </authorList>
    </citation>
    <scope>NUCLEOTIDE SEQUENCE [LARGE SCALE GENOMIC DNA]</scope>
    <source>
        <strain evidence="5 6">W8</strain>
    </source>
</reference>
<dbReference type="EC" id="3.5.1.4" evidence="3"/>
<keyword evidence="6" id="KW-1185">Reference proteome</keyword>
<dbReference type="InterPro" id="IPR020556">
    <property type="entry name" value="Amidase_CS"/>
</dbReference>
<keyword evidence="5" id="KW-0378">Hydrolase</keyword>
<dbReference type="RefSeq" id="WP_123932879.1">
    <property type="nucleotide sequence ID" value="NZ_CP033897.1"/>
</dbReference>
<dbReference type="AlphaFoldDB" id="A0A3G6J322"/>
<evidence type="ECO:0000259" key="4">
    <source>
        <dbReference type="Pfam" id="PF01425"/>
    </source>
</evidence>
<dbReference type="SUPFAM" id="SSF75304">
    <property type="entry name" value="Amidase signature (AS) enzymes"/>
    <property type="match status" value="1"/>
</dbReference>
<accession>A0A3G6J322</accession>
<feature type="domain" description="Amidase" evidence="4">
    <location>
        <begin position="26"/>
        <end position="163"/>
    </location>
</feature>
<dbReference type="EMBL" id="CP033897">
    <property type="protein sequence ID" value="AZA10504.1"/>
    <property type="molecule type" value="Genomic_DNA"/>
</dbReference>
<evidence type="ECO:0000256" key="3">
    <source>
        <dbReference type="ARBA" id="ARBA00012922"/>
    </source>
</evidence>
<dbReference type="Pfam" id="PF01425">
    <property type="entry name" value="Amidase"/>
    <property type="match status" value="2"/>
</dbReference>
<gene>
    <name evidence="5" type="primary">amdA</name>
    <name evidence="5" type="ORF">CGERO_00845</name>
</gene>
<dbReference type="Proteomes" id="UP000271587">
    <property type="component" value="Chromosome"/>
</dbReference>
<dbReference type="PANTHER" id="PTHR11895:SF7">
    <property type="entry name" value="GLUTAMYL-TRNA(GLN) AMIDOTRANSFERASE SUBUNIT A, MITOCHONDRIAL"/>
    <property type="match status" value="1"/>
</dbReference>
<organism evidence="5 6">
    <name type="scientific">Corynebacterium gerontici</name>
    <dbReference type="NCBI Taxonomy" id="2079234"/>
    <lineage>
        <taxon>Bacteria</taxon>
        <taxon>Bacillati</taxon>
        <taxon>Actinomycetota</taxon>
        <taxon>Actinomycetes</taxon>
        <taxon>Mycobacteriales</taxon>
        <taxon>Corynebacteriaceae</taxon>
        <taxon>Corynebacterium</taxon>
    </lineage>
</organism>
<proteinExistence type="inferred from homology"/>
<sequence length="378" mass="39622">MHEEVEALAQSIAAMDPSEHGFAFFDAEAAHRQVGAQGDLAGWIIPAKDLADVAGMPTSFGSVHRTRMATETDPFLHALQMRGAIIPGKTLTCELGLTAYTEPVGQAAPIAPSGFTPGGSSGGAAVAVARGLVRAAHGSDGGGSIRIPAACCNIIGFKPAHNIARANPVAQGFLCTSLADVHRLHRIRPESAQPHRIGVLTEPVHAEVTVAEHMLEAVDAAASQLSAAGHEVTSVQRPYGDAPFQAFSEVLALRSAKIQGEASPLVAWLRERGTHISRHRAQAATAEFLSVHQQLLRAWDIDILLTPTIAFNPPPVGHFSAMSPEEDFHAQTQWTPWATMCNMAGISAIALPGKGASIHLAAIRATTPQLLAVAAQAA</sequence>
<comment type="similarity">
    <text evidence="2">Belongs to the amidase family.</text>
</comment>
<comment type="catalytic activity">
    <reaction evidence="1">
        <text>a monocarboxylic acid amide + H2O = a monocarboxylate + NH4(+)</text>
        <dbReference type="Rhea" id="RHEA:12020"/>
        <dbReference type="ChEBI" id="CHEBI:15377"/>
        <dbReference type="ChEBI" id="CHEBI:28938"/>
        <dbReference type="ChEBI" id="CHEBI:35757"/>
        <dbReference type="ChEBI" id="CHEBI:83628"/>
        <dbReference type="EC" id="3.5.1.4"/>
    </reaction>
</comment>
<evidence type="ECO:0000256" key="1">
    <source>
        <dbReference type="ARBA" id="ARBA00001311"/>
    </source>
</evidence>
<evidence type="ECO:0000313" key="5">
    <source>
        <dbReference type="EMBL" id="AZA10504.1"/>
    </source>
</evidence>
<dbReference type="KEGG" id="cgk:CGERO_00845"/>
<evidence type="ECO:0000313" key="6">
    <source>
        <dbReference type="Proteomes" id="UP000271587"/>
    </source>
</evidence>
<dbReference type="InterPro" id="IPR036928">
    <property type="entry name" value="AS_sf"/>
</dbReference>
<evidence type="ECO:0000256" key="2">
    <source>
        <dbReference type="ARBA" id="ARBA00009199"/>
    </source>
</evidence>
<dbReference type="InterPro" id="IPR023631">
    <property type="entry name" value="Amidase_dom"/>
</dbReference>
<dbReference type="PANTHER" id="PTHR11895">
    <property type="entry name" value="TRANSAMIDASE"/>
    <property type="match status" value="1"/>
</dbReference>